<keyword evidence="6 9" id="KW-0472">Membrane</keyword>
<keyword evidence="12" id="KW-1185">Reference proteome</keyword>
<dbReference type="InterPro" id="IPR015720">
    <property type="entry name" value="Emp24-like"/>
</dbReference>
<evidence type="ECO:0000259" key="10">
    <source>
        <dbReference type="SMART" id="SM01190"/>
    </source>
</evidence>
<feature type="transmembrane region" description="Helical" evidence="9">
    <location>
        <begin position="53"/>
        <end position="71"/>
    </location>
</feature>
<reference evidence="11" key="2">
    <citation type="journal article" date="2019" name="IMA Fungus">
        <title>Genome sequencing and comparison of five Tilletia species to identify candidate genes for the detection of regulated species infecting wheat.</title>
        <authorList>
            <person name="Nguyen H.D.T."/>
            <person name="Sultana T."/>
            <person name="Kesanakurti P."/>
            <person name="Hambleton S."/>
        </authorList>
    </citation>
    <scope>NUCLEOTIDE SEQUENCE</scope>
    <source>
        <strain evidence="11">DAOMC 236422</strain>
    </source>
</reference>
<comment type="similarity">
    <text evidence="2">Belongs to the EMP24/GP25L family.</text>
</comment>
<evidence type="ECO:0000256" key="4">
    <source>
        <dbReference type="ARBA" id="ARBA00022729"/>
    </source>
</evidence>
<accession>A0A8X7N405</accession>
<comment type="caution">
    <text evidence="11">The sequence shown here is derived from an EMBL/GenBank/DDBJ whole genome shotgun (WGS) entry which is preliminary data.</text>
</comment>
<feature type="domain" description="GOLD" evidence="10">
    <location>
        <begin position="77"/>
        <end position="283"/>
    </location>
</feature>
<evidence type="ECO:0000256" key="7">
    <source>
        <dbReference type="SAM" id="Coils"/>
    </source>
</evidence>
<keyword evidence="3 9" id="KW-0812">Transmembrane</keyword>
<name>A0A8X7N405_9BASI</name>
<gene>
    <name evidence="11" type="ORF">A4X09_0g5730</name>
</gene>
<protein>
    <recommendedName>
        <fullName evidence="10">GOLD domain-containing protein</fullName>
    </recommendedName>
</protein>
<dbReference type="EMBL" id="LWDG02000313">
    <property type="protein sequence ID" value="KAE8266617.1"/>
    <property type="molecule type" value="Genomic_DNA"/>
</dbReference>
<evidence type="ECO:0000256" key="5">
    <source>
        <dbReference type="ARBA" id="ARBA00022989"/>
    </source>
</evidence>
<dbReference type="SMART" id="SM01190">
    <property type="entry name" value="EMP24_GP25L"/>
    <property type="match status" value="1"/>
</dbReference>
<sequence length="289" mass="31951">MMMSSSSTSRGVAAMEKEQEGGAYTSSGRRRPCGGRASATPAGARTSRRSRTLLGSASLFLVLLSLQVLLLPSTANAIKFELPAHHSSHQKCIWNYALSDTLVVVTINAVPSTSPDALTTTAPSDKDALMQLDIEIVDGSHHNNVYLSKKNILGETRMAINTHSHADLGVCLRNTLSKEVREHDADKHHYLIDLDVDIGAEAVDYNAIANQESLSGLDTEMRKLEAVAKEILDEMEYLKKREMKMRDTNELTSQRVQNFAWLTLAALIGLGAWQIVHLRSFFKRKYLID</sequence>
<dbReference type="GO" id="GO:0016020">
    <property type="term" value="C:membrane"/>
    <property type="evidence" value="ECO:0007669"/>
    <property type="project" value="UniProtKB-SubCell"/>
</dbReference>
<feature type="transmembrane region" description="Helical" evidence="9">
    <location>
        <begin position="259"/>
        <end position="276"/>
    </location>
</feature>
<dbReference type="Proteomes" id="UP000078113">
    <property type="component" value="Unassembled WGS sequence"/>
</dbReference>
<comment type="subcellular location">
    <subcellularLocation>
        <location evidence="1">Membrane</location>
        <topology evidence="1">Single-pass type I membrane protein</topology>
    </subcellularLocation>
</comment>
<organism evidence="11 12">
    <name type="scientific">Tilletia walkeri</name>
    <dbReference type="NCBI Taxonomy" id="117179"/>
    <lineage>
        <taxon>Eukaryota</taxon>
        <taxon>Fungi</taxon>
        <taxon>Dikarya</taxon>
        <taxon>Basidiomycota</taxon>
        <taxon>Ustilaginomycotina</taxon>
        <taxon>Exobasidiomycetes</taxon>
        <taxon>Tilletiales</taxon>
        <taxon>Tilletiaceae</taxon>
        <taxon>Tilletia</taxon>
    </lineage>
</organism>
<evidence type="ECO:0000256" key="1">
    <source>
        <dbReference type="ARBA" id="ARBA00004479"/>
    </source>
</evidence>
<feature type="compositionally biased region" description="Low complexity" evidence="8">
    <location>
        <begin position="34"/>
        <end position="45"/>
    </location>
</feature>
<feature type="compositionally biased region" description="Polar residues" evidence="8">
    <location>
        <begin position="1"/>
        <end position="10"/>
    </location>
</feature>
<dbReference type="InterPro" id="IPR009038">
    <property type="entry name" value="GOLD_dom"/>
</dbReference>
<dbReference type="AlphaFoldDB" id="A0A8X7N405"/>
<evidence type="ECO:0000313" key="12">
    <source>
        <dbReference type="Proteomes" id="UP000078113"/>
    </source>
</evidence>
<evidence type="ECO:0000256" key="3">
    <source>
        <dbReference type="ARBA" id="ARBA00022692"/>
    </source>
</evidence>
<keyword evidence="5 9" id="KW-1133">Transmembrane helix</keyword>
<keyword evidence="4" id="KW-0732">Signal</keyword>
<proteinExistence type="inferred from homology"/>
<dbReference type="Pfam" id="PF01105">
    <property type="entry name" value="EMP24_GP25L"/>
    <property type="match status" value="1"/>
</dbReference>
<evidence type="ECO:0000256" key="2">
    <source>
        <dbReference type="ARBA" id="ARBA00007104"/>
    </source>
</evidence>
<evidence type="ECO:0000256" key="9">
    <source>
        <dbReference type="SAM" id="Phobius"/>
    </source>
</evidence>
<evidence type="ECO:0000256" key="8">
    <source>
        <dbReference type="SAM" id="MobiDB-lite"/>
    </source>
</evidence>
<dbReference type="PANTHER" id="PTHR22811">
    <property type="entry name" value="TRANSMEMBRANE EMP24 DOMAIN-CONTAINING PROTEIN"/>
    <property type="match status" value="1"/>
</dbReference>
<feature type="region of interest" description="Disordered" evidence="8">
    <location>
        <begin position="1"/>
        <end position="48"/>
    </location>
</feature>
<evidence type="ECO:0000256" key="6">
    <source>
        <dbReference type="ARBA" id="ARBA00023136"/>
    </source>
</evidence>
<reference evidence="11" key="1">
    <citation type="submission" date="2016-04" db="EMBL/GenBank/DDBJ databases">
        <authorList>
            <person name="Nguyen H.D."/>
            <person name="Samba Siva P."/>
            <person name="Cullis J."/>
            <person name="Levesque C.A."/>
            <person name="Hambleton S."/>
        </authorList>
    </citation>
    <scope>NUCLEOTIDE SEQUENCE</scope>
    <source>
        <strain evidence="11">DAOMC 236422</strain>
    </source>
</reference>
<feature type="coiled-coil region" evidence="7">
    <location>
        <begin position="214"/>
        <end position="241"/>
    </location>
</feature>
<evidence type="ECO:0000313" key="11">
    <source>
        <dbReference type="EMBL" id="KAE8266617.1"/>
    </source>
</evidence>
<keyword evidence="7" id="KW-0175">Coiled coil</keyword>